<evidence type="ECO:0000256" key="1">
    <source>
        <dbReference type="SAM" id="MobiDB-lite"/>
    </source>
</evidence>
<dbReference type="InterPro" id="IPR007527">
    <property type="entry name" value="Znf_SWIM"/>
</dbReference>
<dbReference type="Pfam" id="PF04434">
    <property type="entry name" value="SWIM"/>
    <property type="match status" value="1"/>
</dbReference>
<dbReference type="Proteomes" id="UP000298111">
    <property type="component" value="Unassembled WGS sequence"/>
</dbReference>
<evidence type="ECO:0000313" key="3">
    <source>
        <dbReference type="EMBL" id="TGG76359.1"/>
    </source>
</evidence>
<organism evidence="3 4">
    <name type="scientific">Streptomyces albus</name>
    <dbReference type="NCBI Taxonomy" id="1888"/>
    <lineage>
        <taxon>Bacteria</taxon>
        <taxon>Bacillati</taxon>
        <taxon>Actinomycetota</taxon>
        <taxon>Actinomycetes</taxon>
        <taxon>Kitasatosporales</taxon>
        <taxon>Streptomycetaceae</taxon>
        <taxon>Streptomyces</taxon>
    </lineage>
</organism>
<evidence type="ECO:0000313" key="4">
    <source>
        <dbReference type="Proteomes" id="UP000298111"/>
    </source>
</evidence>
<proteinExistence type="predicted"/>
<dbReference type="EMBL" id="RCIY01000106">
    <property type="protein sequence ID" value="TGG76359.1"/>
    <property type="molecule type" value="Genomic_DNA"/>
</dbReference>
<evidence type="ECO:0000259" key="2">
    <source>
        <dbReference type="Pfam" id="PF04434"/>
    </source>
</evidence>
<name>A0A8H1QKG0_9ACTN</name>
<comment type="caution">
    <text evidence="3">The sequence shown here is derived from an EMBL/GenBank/DDBJ whole genome shotgun (WGS) entry which is preliminary data.</text>
</comment>
<gene>
    <name evidence="3" type="ORF">D8771_30690</name>
</gene>
<dbReference type="GO" id="GO:0008270">
    <property type="term" value="F:zinc ion binding"/>
    <property type="evidence" value="ECO:0007669"/>
    <property type="project" value="InterPro"/>
</dbReference>
<accession>A0A8H1QKG0</accession>
<feature type="compositionally biased region" description="Low complexity" evidence="1">
    <location>
        <begin position="92"/>
        <end position="113"/>
    </location>
</feature>
<sequence length="113" mass="11804">MSGPPGPGRASCSCPHDSASADVCRHLAGASFRTPRGVRRAWISTWEVTSLLDHGRAAGHRQGRSVQAGLAGRGPSPLTCTVPKPLPRMVIRPTRPSASRSRAESPSSSTHSG</sequence>
<feature type="domain" description="SWIM-type" evidence="2">
    <location>
        <begin position="7"/>
        <end position="30"/>
    </location>
</feature>
<feature type="region of interest" description="Disordered" evidence="1">
    <location>
        <begin position="57"/>
        <end position="113"/>
    </location>
</feature>
<dbReference type="AlphaFoldDB" id="A0A8H1QKG0"/>
<reference evidence="3 4" key="1">
    <citation type="submission" date="2018-10" db="EMBL/GenBank/DDBJ databases">
        <title>Isolation of pseudouridimycin from Streptomyces albus DSM 40763.</title>
        <authorList>
            <person name="Rosenqvist P."/>
            <person name="Metsae-Ketelae M."/>
            <person name="Virta P."/>
        </authorList>
    </citation>
    <scope>NUCLEOTIDE SEQUENCE [LARGE SCALE GENOMIC DNA]</scope>
    <source>
        <strain evidence="3 4">DSM 40763</strain>
    </source>
</reference>
<protein>
    <submittedName>
        <fullName evidence="3">SWIM zinc finger family protein</fullName>
    </submittedName>
</protein>